<dbReference type="Pfam" id="PF13812">
    <property type="entry name" value="PPR_3"/>
    <property type="match status" value="1"/>
</dbReference>
<dbReference type="NCBIfam" id="TIGR00756">
    <property type="entry name" value="PPR"/>
    <property type="match status" value="2"/>
</dbReference>
<keyword evidence="5" id="KW-1185">Reference proteome</keyword>
<feature type="region of interest" description="Disordered" evidence="3">
    <location>
        <begin position="339"/>
        <end position="439"/>
    </location>
</feature>
<feature type="compositionally biased region" description="Low complexity" evidence="3">
    <location>
        <begin position="339"/>
        <end position="352"/>
    </location>
</feature>
<feature type="compositionally biased region" description="Low complexity" evidence="3">
    <location>
        <begin position="364"/>
        <end position="389"/>
    </location>
</feature>
<feature type="repeat" description="PPR" evidence="2">
    <location>
        <begin position="94"/>
        <end position="128"/>
    </location>
</feature>
<dbReference type="Proteomes" id="UP001470230">
    <property type="component" value="Unassembled WGS sequence"/>
</dbReference>
<evidence type="ECO:0008006" key="6">
    <source>
        <dbReference type="Google" id="ProtNLM"/>
    </source>
</evidence>
<gene>
    <name evidence="4" type="ORF">M9Y10_017363</name>
</gene>
<proteinExistence type="predicted"/>
<dbReference type="PROSITE" id="PS51375">
    <property type="entry name" value="PPR"/>
    <property type="match status" value="3"/>
</dbReference>
<organism evidence="4 5">
    <name type="scientific">Tritrichomonas musculus</name>
    <dbReference type="NCBI Taxonomy" id="1915356"/>
    <lineage>
        <taxon>Eukaryota</taxon>
        <taxon>Metamonada</taxon>
        <taxon>Parabasalia</taxon>
        <taxon>Tritrichomonadida</taxon>
        <taxon>Tritrichomonadidae</taxon>
        <taxon>Tritrichomonas</taxon>
    </lineage>
</organism>
<keyword evidence="1" id="KW-0677">Repeat</keyword>
<feature type="compositionally biased region" description="Polar residues" evidence="3">
    <location>
        <begin position="415"/>
        <end position="429"/>
    </location>
</feature>
<feature type="repeat" description="PPR" evidence="2">
    <location>
        <begin position="164"/>
        <end position="198"/>
    </location>
</feature>
<feature type="compositionally biased region" description="Polar residues" evidence="3">
    <location>
        <begin position="394"/>
        <end position="406"/>
    </location>
</feature>
<dbReference type="PANTHER" id="PTHR47936">
    <property type="entry name" value="PPR_LONG DOMAIN-CONTAINING PROTEIN"/>
    <property type="match status" value="1"/>
</dbReference>
<feature type="region of interest" description="Disordered" evidence="3">
    <location>
        <begin position="651"/>
        <end position="710"/>
    </location>
</feature>
<feature type="repeat" description="PPR" evidence="2">
    <location>
        <begin position="59"/>
        <end position="93"/>
    </location>
</feature>
<protein>
    <recommendedName>
        <fullName evidence="6">Pentacotripeptide-repeat region of PRORP domain-containing protein</fullName>
    </recommendedName>
</protein>
<reference evidence="4 5" key="1">
    <citation type="submission" date="2024-04" db="EMBL/GenBank/DDBJ databases">
        <title>Tritrichomonas musculus Genome.</title>
        <authorList>
            <person name="Alves-Ferreira E."/>
            <person name="Grigg M."/>
            <person name="Lorenzi H."/>
            <person name="Galac M."/>
        </authorList>
    </citation>
    <scope>NUCLEOTIDE SEQUENCE [LARGE SCALE GENOMIC DNA]</scope>
    <source>
        <strain evidence="4 5">EAF2021</strain>
    </source>
</reference>
<evidence type="ECO:0000313" key="5">
    <source>
        <dbReference type="Proteomes" id="UP001470230"/>
    </source>
</evidence>
<feature type="compositionally biased region" description="Low complexity" evidence="3">
    <location>
        <begin position="430"/>
        <end position="439"/>
    </location>
</feature>
<dbReference type="EMBL" id="JAPFFF010000023">
    <property type="protein sequence ID" value="KAK8852389.1"/>
    <property type="molecule type" value="Genomic_DNA"/>
</dbReference>
<evidence type="ECO:0000313" key="4">
    <source>
        <dbReference type="EMBL" id="KAK8852389.1"/>
    </source>
</evidence>
<dbReference type="InterPro" id="IPR011990">
    <property type="entry name" value="TPR-like_helical_dom_sf"/>
</dbReference>
<dbReference type="InterPro" id="IPR002885">
    <property type="entry name" value="PPR_rpt"/>
</dbReference>
<dbReference type="Pfam" id="PF13041">
    <property type="entry name" value="PPR_2"/>
    <property type="match status" value="1"/>
</dbReference>
<dbReference type="PANTHER" id="PTHR47936:SF1">
    <property type="entry name" value="PENTATRICOPEPTIDE REPEAT-CONTAINING PROTEIN GUN1, CHLOROPLASTIC"/>
    <property type="match status" value="1"/>
</dbReference>
<comment type="caution">
    <text evidence="4">The sequence shown here is derived from an EMBL/GenBank/DDBJ whole genome shotgun (WGS) entry which is preliminary data.</text>
</comment>
<evidence type="ECO:0000256" key="3">
    <source>
        <dbReference type="SAM" id="MobiDB-lite"/>
    </source>
</evidence>
<evidence type="ECO:0000256" key="1">
    <source>
        <dbReference type="ARBA" id="ARBA00022737"/>
    </source>
</evidence>
<feature type="compositionally biased region" description="Polar residues" evidence="3">
    <location>
        <begin position="687"/>
        <end position="701"/>
    </location>
</feature>
<evidence type="ECO:0000256" key="2">
    <source>
        <dbReference type="PROSITE-ProRule" id="PRU00708"/>
    </source>
</evidence>
<accession>A0ABR2HTH5</accession>
<dbReference type="Gene3D" id="1.25.40.10">
    <property type="entry name" value="Tetratricopeptide repeat domain"/>
    <property type="match status" value="1"/>
</dbReference>
<name>A0ABR2HTH5_9EUKA</name>
<feature type="compositionally biased region" description="Basic and acidic residues" evidence="3">
    <location>
        <begin position="353"/>
        <end position="363"/>
    </location>
</feature>
<feature type="compositionally biased region" description="Low complexity" evidence="3">
    <location>
        <begin position="654"/>
        <end position="680"/>
    </location>
</feature>
<sequence length="883" mass="99266">MQSTSSGAGPNKNKFSERHVSLPAALHFNQEIARYSKLKQYDQAQRSFERMLHNNVHPDVVTYNTMINVYVKSQRLSDALKLFDQMKKENIQPTIVTYTSLIDGCGKCNNFGRALSIYQSVKPLGIQLNMHFFNAILNATFLKGNLQTVDMILNDIKESGLKPNTVTYNTMLSGYIRFGLLSRMKPTIKEMLALNVQFSPVTQTTILQAVQLIKDHQSLIEFMELLSTVKFIPTKIQATQAILDLITARKLVLAQQFLSYLISFGCQFNEEAYVELIMLAGELSNFQTIHWTLETARNHGYNLSLHAYVAQMCSLASFNNYEHTIKMFDQLFQLSSTNNDSNSNNNNNSSNDHFNKSSNDDANGKLNNSGNNNNNTNNTNKNNNNNNNNDDCNKSTISNNNIDSNGGKQGDNHNKSNFNVTSSANNKDQNGNSSAESNSSTLSFSYFTPNISGVYQRSSTFSLPFYIYSKLIQCFLANEDLDRSDKAISELLSSSKMLTEKESDEIIQIYFNRSLFEKILQIFEMFHDQGIKFGSKGCNCVIQSALKIGKMSFIQMSILDLSPTVGTLVELVSNCPNDLISSIQWNKLLSNVKDVPSQSALSELIRAMEVKGLSLNVWPAFRHFVMIGAEVNEQIVNDVLRIFMRTTDITSNGSSDSESQQNLNSSNDNNNSNSNENANLIGDLDTKPNSNNINDPTPNDLNSDHSRNESNLKNIFNDSNIFNSNINSNFPNFNLDFQPKSNKYQYENNFHSPPDCSFSFKSEDDILFLLNISKEVGVQVPPQLYSMAVLAAVSNGDLATAINLKYEMEPIGIKLDEKVQSIFDKHCESIKSVLPAEPPKVPKKQNPRRRSRTYPQRVTNPIIDEMQELSTRSAMIALDLDFI</sequence>